<feature type="domain" description="GGDEF" evidence="3">
    <location>
        <begin position="241"/>
        <end position="391"/>
    </location>
</feature>
<dbReference type="GO" id="GO:0043709">
    <property type="term" value="P:cell adhesion involved in single-species biofilm formation"/>
    <property type="evidence" value="ECO:0007669"/>
    <property type="project" value="TreeGrafter"/>
</dbReference>
<keyword evidence="2" id="KW-0472">Membrane</keyword>
<dbReference type="Gene3D" id="3.30.70.270">
    <property type="match status" value="1"/>
</dbReference>
<dbReference type="CDD" id="cd01949">
    <property type="entry name" value="GGDEF"/>
    <property type="match status" value="1"/>
</dbReference>
<name>A0A091BCR0_9GAMM</name>
<sequence>MSSGTADGVPSGSTARQRAEDLHERALIGGVFYLLSWLLVAGYGGAWDRHPRLSGTICGLLVVLGVARLLVRRWYLADPARAVTSMRIQWAVLLVTAALWGAVSAWALWDRGFAPAYTLTLLATCALAMAFAQIFAIARRLALVGTAMIFLPMLAIVLARLADPGIAIVLVLNLAYMVAVIGRGNREYEGRLALDVELREQRDRFAAASRTDALTGLANRRHFQQGLEDRIAAARADGSELALAFLIADLDHFKSINDRFGHAAGDRCLREVAALLRESFGEAGDAGAAAPLGADADGERVLVARLGGEEFGVLVSGVAAAGIAARAEAFRERLQHAPIELPDGTRFEVTVSVGLARFAPGRHRDGDALYAAADEALYRAKNGGRNRIEAA</sequence>
<evidence type="ECO:0000313" key="4">
    <source>
        <dbReference type="EMBL" id="KFN49317.1"/>
    </source>
</evidence>
<dbReference type="SMART" id="SM00267">
    <property type="entry name" value="GGDEF"/>
    <property type="match status" value="1"/>
</dbReference>
<dbReference type="NCBIfam" id="TIGR00254">
    <property type="entry name" value="GGDEF"/>
    <property type="match status" value="1"/>
</dbReference>
<dbReference type="GO" id="GO:0005886">
    <property type="term" value="C:plasma membrane"/>
    <property type="evidence" value="ECO:0007669"/>
    <property type="project" value="TreeGrafter"/>
</dbReference>
<keyword evidence="2" id="KW-0812">Transmembrane</keyword>
<reference evidence="4 5" key="1">
    <citation type="submission" date="2013-09" db="EMBL/GenBank/DDBJ databases">
        <title>Genome sequencing of Arenimonas composti.</title>
        <authorList>
            <person name="Chen F."/>
            <person name="Wang G."/>
        </authorList>
    </citation>
    <scope>NUCLEOTIDE SEQUENCE [LARGE SCALE GENOMIC DNA]</scope>
    <source>
        <strain evidence="4 5">TR7-09</strain>
    </source>
</reference>
<evidence type="ECO:0000313" key="5">
    <source>
        <dbReference type="Proteomes" id="UP000029391"/>
    </source>
</evidence>
<proteinExistence type="predicted"/>
<dbReference type="PANTHER" id="PTHR45138">
    <property type="entry name" value="REGULATORY COMPONENTS OF SENSORY TRANSDUCTION SYSTEM"/>
    <property type="match status" value="1"/>
</dbReference>
<dbReference type="eggNOG" id="COG3706">
    <property type="taxonomic scope" value="Bacteria"/>
</dbReference>
<evidence type="ECO:0000259" key="3">
    <source>
        <dbReference type="PROSITE" id="PS50887"/>
    </source>
</evidence>
<accession>A0A091BCR0</accession>
<dbReference type="AlphaFoldDB" id="A0A091BCR0"/>
<protein>
    <recommendedName>
        <fullName evidence="1">diguanylate cyclase</fullName>
        <ecNumber evidence="1">2.7.7.65</ecNumber>
    </recommendedName>
</protein>
<dbReference type="Proteomes" id="UP000029391">
    <property type="component" value="Unassembled WGS sequence"/>
</dbReference>
<dbReference type="Pfam" id="PF00990">
    <property type="entry name" value="GGDEF"/>
    <property type="match status" value="1"/>
</dbReference>
<keyword evidence="2" id="KW-1133">Transmembrane helix</keyword>
<dbReference type="PANTHER" id="PTHR45138:SF24">
    <property type="entry name" value="DIGUANYLATE CYCLASE DGCC-RELATED"/>
    <property type="match status" value="1"/>
</dbReference>
<organism evidence="4 5">
    <name type="scientific">Arenimonas composti TR7-09 = DSM 18010</name>
    <dbReference type="NCBI Taxonomy" id="1121013"/>
    <lineage>
        <taxon>Bacteria</taxon>
        <taxon>Pseudomonadati</taxon>
        <taxon>Pseudomonadota</taxon>
        <taxon>Gammaproteobacteria</taxon>
        <taxon>Lysobacterales</taxon>
        <taxon>Lysobacteraceae</taxon>
        <taxon>Arenimonas</taxon>
    </lineage>
</organism>
<keyword evidence="5" id="KW-1185">Reference proteome</keyword>
<dbReference type="EC" id="2.7.7.65" evidence="1"/>
<feature type="transmembrane region" description="Helical" evidence="2">
    <location>
        <begin position="91"/>
        <end position="109"/>
    </location>
</feature>
<dbReference type="InterPro" id="IPR050469">
    <property type="entry name" value="Diguanylate_Cyclase"/>
</dbReference>
<dbReference type="GO" id="GO:0052621">
    <property type="term" value="F:diguanylate cyclase activity"/>
    <property type="evidence" value="ECO:0007669"/>
    <property type="project" value="UniProtKB-EC"/>
</dbReference>
<dbReference type="InterPro" id="IPR043128">
    <property type="entry name" value="Rev_trsase/Diguanyl_cyclase"/>
</dbReference>
<dbReference type="InterPro" id="IPR000160">
    <property type="entry name" value="GGDEF_dom"/>
</dbReference>
<gene>
    <name evidence="4" type="ORF">P873_11120</name>
</gene>
<feature type="transmembrane region" description="Helical" evidence="2">
    <location>
        <begin position="26"/>
        <end position="47"/>
    </location>
</feature>
<feature type="transmembrane region" description="Helical" evidence="2">
    <location>
        <begin position="53"/>
        <end position="71"/>
    </location>
</feature>
<dbReference type="EMBL" id="AWXU01000037">
    <property type="protein sequence ID" value="KFN49317.1"/>
    <property type="molecule type" value="Genomic_DNA"/>
</dbReference>
<dbReference type="STRING" id="1121013.GCA_000426365_01632"/>
<dbReference type="InterPro" id="IPR029787">
    <property type="entry name" value="Nucleotide_cyclase"/>
</dbReference>
<evidence type="ECO:0000256" key="2">
    <source>
        <dbReference type="SAM" id="Phobius"/>
    </source>
</evidence>
<comment type="caution">
    <text evidence="4">The sequence shown here is derived from an EMBL/GenBank/DDBJ whole genome shotgun (WGS) entry which is preliminary data.</text>
</comment>
<evidence type="ECO:0000256" key="1">
    <source>
        <dbReference type="ARBA" id="ARBA00012528"/>
    </source>
</evidence>
<dbReference type="PROSITE" id="PS50887">
    <property type="entry name" value="GGDEF"/>
    <property type="match status" value="1"/>
</dbReference>
<dbReference type="RefSeq" id="WP_026816900.1">
    <property type="nucleotide sequence ID" value="NZ_AUFF01000003.1"/>
</dbReference>
<feature type="transmembrane region" description="Helical" evidence="2">
    <location>
        <begin position="165"/>
        <end position="182"/>
    </location>
</feature>
<dbReference type="SUPFAM" id="SSF55073">
    <property type="entry name" value="Nucleotide cyclase"/>
    <property type="match status" value="1"/>
</dbReference>
<dbReference type="GO" id="GO:1902201">
    <property type="term" value="P:negative regulation of bacterial-type flagellum-dependent cell motility"/>
    <property type="evidence" value="ECO:0007669"/>
    <property type="project" value="TreeGrafter"/>
</dbReference>
<feature type="transmembrane region" description="Helical" evidence="2">
    <location>
        <begin position="115"/>
        <end position="134"/>
    </location>
</feature>
<feature type="transmembrane region" description="Helical" evidence="2">
    <location>
        <begin position="141"/>
        <end position="159"/>
    </location>
</feature>